<name>A0A818LS59_9BILA</name>
<evidence type="ECO:0000256" key="8">
    <source>
        <dbReference type="ARBA" id="ARBA00023002"/>
    </source>
</evidence>
<dbReference type="PROSITE" id="PS51296">
    <property type="entry name" value="RIESKE"/>
    <property type="match status" value="1"/>
</dbReference>
<proteinExistence type="inferred from homology"/>
<dbReference type="InterPro" id="IPR050584">
    <property type="entry name" value="Cholesterol_7-desaturase"/>
</dbReference>
<evidence type="ECO:0000313" key="20">
    <source>
        <dbReference type="EMBL" id="CAF4344918.1"/>
    </source>
</evidence>
<dbReference type="SUPFAM" id="SSF55961">
    <property type="entry name" value="Bet v1-like"/>
    <property type="match status" value="1"/>
</dbReference>
<dbReference type="Pfam" id="PF19298">
    <property type="entry name" value="KshA_C"/>
    <property type="match status" value="1"/>
</dbReference>
<keyword evidence="11 17" id="KW-0472">Membrane</keyword>
<evidence type="ECO:0000256" key="11">
    <source>
        <dbReference type="ARBA" id="ARBA00023136"/>
    </source>
</evidence>
<evidence type="ECO:0000256" key="13">
    <source>
        <dbReference type="ARBA" id="ARBA00025729"/>
    </source>
</evidence>
<evidence type="ECO:0000256" key="10">
    <source>
        <dbReference type="ARBA" id="ARBA00023014"/>
    </source>
</evidence>
<evidence type="ECO:0000313" key="21">
    <source>
        <dbReference type="Proteomes" id="UP000663869"/>
    </source>
</evidence>
<evidence type="ECO:0000256" key="14">
    <source>
        <dbReference type="ARBA" id="ARBA00026095"/>
    </source>
</evidence>
<dbReference type="PANTHER" id="PTHR21266:SF32">
    <property type="entry name" value="CHOLESTEROL 7-DESATURASE NVD"/>
    <property type="match status" value="1"/>
</dbReference>
<dbReference type="EMBL" id="CAJNYU010002662">
    <property type="protein sequence ID" value="CAF3573372.1"/>
    <property type="molecule type" value="Genomic_DNA"/>
</dbReference>
<dbReference type="InterPro" id="IPR036922">
    <property type="entry name" value="Rieske_2Fe-2S_sf"/>
</dbReference>
<dbReference type="Proteomes" id="UP000663862">
    <property type="component" value="Unassembled WGS sequence"/>
</dbReference>
<evidence type="ECO:0000256" key="1">
    <source>
        <dbReference type="ARBA" id="ARBA00001962"/>
    </source>
</evidence>
<dbReference type="GO" id="GO:0051537">
    <property type="term" value="F:2 iron, 2 sulfur cluster binding"/>
    <property type="evidence" value="ECO:0007669"/>
    <property type="project" value="UniProtKB-KW"/>
</dbReference>
<feature type="domain" description="Rieske" evidence="18">
    <location>
        <begin position="65"/>
        <end position="173"/>
    </location>
</feature>
<comment type="cofactor">
    <cofactor evidence="1">
        <name>Fe cation</name>
        <dbReference type="ChEBI" id="CHEBI:24875"/>
    </cofactor>
</comment>
<dbReference type="GO" id="GO:0046872">
    <property type="term" value="F:metal ion binding"/>
    <property type="evidence" value="ECO:0007669"/>
    <property type="project" value="UniProtKB-KW"/>
</dbReference>
<evidence type="ECO:0000256" key="3">
    <source>
        <dbReference type="ARBA" id="ARBA00004972"/>
    </source>
</evidence>
<dbReference type="GO" id="GO:0016020">
    <property type="term" value="C:membrane"/>
    <property type="evidence" value="ECO:0007669"/>
    <property type="project" value="UniProtKB-SubCell"/>
</dbReference>
<protein>
    <recommendedName>
        <fullName evidence="14">cholesterol 7-desaturase</fullName>
        <ecNumber evidence="14">1.14.19.21</ecNumber>
    </recommendedName>
</protein>
<gene>
    <name evidence="19" type="ORF">FME351_LOCUS20570</name>
    <name evidence="20" type="ORF">TSG867_LOCUS9131</name>
</gene>
<dbReference type="InterPro" id="IPR017941">
    <property type="entry name" value="Rieske_2Fe-2S"/>
</dbReference>
<comment type="pathway">
    <text evidence="12">Steroid hormone biosynthesis; dafachronic acid biosynthesis.</text>
</comment>
<evidence type="ECO:0000256" key="15">
    <source>
        <dbReference type="ARBA" id="ARBA00047853"/>
    </source>
</evidence>
<accession>A0A818LS59</accession>
<dbReference type="GO" id="GO:0005737">
    <property type="term" value="C:cytoplasm"/>
    <property type="evidence" value="ECO:0007669"/>
    <property type="project" value="TreeGrafter"/>
</dbReference>
<dbReference type="UniPathway" id="UPA01020"/>
<dbReference type="Proteomes" id="UP000663869">
    <property type="component" value="Unassembled WGS sequence"/>
</dbReference>
<sequence length="398" mass="47324">MNLETMTEILKMYDLSIPLYIWILIFPILLIVFRYLRRSNTKLVGPRRGIDRTLTYPRQYAIGWYYLCDSDEILRGHIEHFYRLGREMVAFRGDDEHRQVSVVEAYCVHLGANLGVGGRVVPGTNCIQCPFHLWEFDGKNGRCTKIPYLNGKIPEKACLQVYPSVERYGMIMIWYHPLNEPPHYEAICIEELFEKRFEFRGTYRYPNINMHLQEFTENAADIQHFGPLHGQMLVPWTEWCVPFVNIHHTPSFSFVDEPWKIMFYNTAMLQIFGRKLESTKVDASIIFHGPGSITLFRFDGKFGRLYLFHTNTPCEYTKLNVVFRVFAERKIARFLSWYIVGNWVAQWQRDLFVWENKIHKRSPILVKTDGPIMKLRRWFNQFYLSKEDNDKDVNVNDW</sequence>
<evidence type="ECO:0000256" key="4">
    <source>
        <dbReference type="ARBA" id="ARBA00022692"/>
    </source>
</evidence>
<dbReference type="Gene3D" id="2.102.10.10">
    <property type="entry name" value="Rieske [2Fe-2S] iron-sulphur domain"/>
    <property type="match status" value="1"/>
</dbReference>
<keyword evidence="10" id="KW-0411">Iron-sulfur</keyword>
<keyword evidence="6" id="KW-0479">Metal-binding</keyword>
<keyword evidence="9" id="KW-0408">Iron</keyword>
<keyword evidence="4 17" id="KW-0812">Transmembrane</keyword>
<comment type="subcellular location">
    <subcellularLocation>
        <location evidence="2">Membrane</location>
    </subcellularLocation>
</comment>
<evidence type="ECO:0000256" key="16">
    <source>
        <dbReference type="ARBA" id="ARBA00049548"/>
    </source>
</evidence>
<comment type="catalytic activity">
    <reaction evidence="16">
        <text>cholesterol + NADPH + O2 + H(+) = 7-dehydrocholesterol + NADP(+) + 2 H2O</text>
        <dbReference type="Rhea" id="RHEA:45024"/>
        <dbReference type="ChEBI" id="CHEBI:15377"/>
        <dbReference type="ChEBI" id="CHEBI:15378"/>
        <dbReference type="ChEBI" id="CHEBI:15379"/>
        <dbReference type="ChEBI" id="CHEBI:16113"/>
        <dbReference type="ChEBI" id="CHEBI:17759"/>
        <dbReference type="ChEBI" id="CHEBI:57783"/>
        <dbReference type="ChEBI" id="CHEBI:58349"/>
        <dbReference type="EC" id="1.14.19.21"/>
    </reaction>
    <physiologicalReaction direction="left-to-right" evidence="16">
        <dbReference type="Rhea" id="RHEA:45025"/>
    </physiologicalReaction>
</comment>
<dbReference type="GO" id="GO:0170056">
    <property type="term" value="F:cholesterol 7-desaturase [NAD(P)H] activity"/>
    <property type="evidence" value="ECO:0007669"/>
    <property type="project" value="UniProtKB-EC"/>
</dbReference>
<evidence type="ECO:0000256" key="12">
    <source>
        <dbReference type="ARBA" id="ARBA00025712"/>
    </source>
</evidence>
<dbReference type="EC" id="1.14.19.21" evidence="14"/>
<comment type="similarity">
    <text evidence="13">Belongs to the cholesterol 7-desaturase family.</text>
</comment>
<keyword evidence="5" id="KW-0001">2Fe-2S</keyword>
<keyword evidence="8" id="KW-0560">Oxidoreductase</keyword>
<reference evidence="19" key="1">
    <citation type="submission" date="2021-02" db="EMBL/GenBank/DDBJ databases">
        <authorList>
            <person name="Nowell W R."/>
        </authorList>
    </citation>
    <scope>NUCLEOTIDE SEQUENCE</scope>
</reference>
<dbReference type="GO" id="GO:0008203">
    <property type="term" value="P:cholesterol metabolic process"/>
    <property type="evidence" value="ECO:0007669"/>
    <property type="project" value="InterPro"/>
</dbReference>
<evidence type="ECO:0000256" key="9">
    <source>
        <dbReference type="ARBA" id="ARBA00023004"/>
    </source>
</evidence>
<dbReference type="PANTHER" id="PTHR21266">
    <property type="entry name" value="IRON-SULFUR DOMAIN CONTAINING PROTEIN"/>
    <property type="match status" value="1"/>
</dbReference>
<comment type="pathway">
    <text evidence="3">Hormone biosynthesis.</text>
</comment>
<evidence type="ECO:0000256" key="17">
    <source>
        <dbReference type="SAM" id="Phobius"/>
    </source>
</evidence>
<evidence type="ECO:0000256" key="7">
    <source>
        <dbReference type="ARBA" id="ARBA00022989"/>
    </source>
</evidence>
<organism evidence="19 21">
    <name type="scientific">Rotaria socialis</name>
    <dbReference type="NCBI Taxonomy" id="392032"/>
    <lineage>
        <taxon>Eukaryota</taxon>
        <taxon>Metazoa</taxon>
        <taxon>Spiralia</taxon>
        <taxon>Gnathifera</taxon>
        <taxon>Rotifera</taxon>
        <taxon>Eurotatoria</taxon>
        <taxon>Bdelloidea</taxon>
        <taxon>Philodinida</taxon>
        <taxon>Philodinidae</taxon>
        <taxon>Rotaria</taxon>
    </lineage>
</organism>
<dbReference type="EMBL" id="CAJOBQ010000392">
    <property type="protein sequence ID" value="CAF4344918.1"/>
    <property type="molecule type" value="Genomic_DNA"/>
</dbReference>
<evidence type="ECO:0000256" key="5">
    <source>
        <dbReference type="ARBA" id="ARBA00022714"/>
    </source>
</evidence>
<dbReference type="InterPro" id="IPR045605">
    <property type="entry name" value="KshA-like_C"/>
</dbReference>
<feature type="transmembrane region" description="Helical" evidence="17">
    <location>
        <begin position="20"/>
        <end position="37"/>
    </location>
</feature>
<dbReference type="Gene3D" id="3.90.380.10">
    <property type="entry name" value="Naphthalene 1,2-dioxygenase Alpha Subunit, Chain A, domain 1"/>
    <property type="match status" value="1"/>
</dbReference>
<evidence type="ECO:0000313" key="19">
    <source>
        <dbReference type="EMBL" id="CAF3573372.1"/>
    </source>
</evidence>
<evidence type="ECO:0000259" key="18">
    <source>
        <dbReference type="PROSITE" id="PS51296"/>
    </source>
</evidence>
<dbReference type="Pfam" id="PF00355">
    <property type="entry name" value="Rieske"/>
    <property type="match status" value="1"/>
</dbReference>
<dbReference type="SUPFAM" id="SSF50022">
    <property type="entry name" value="ISP domain"/>
    <property type="match status" value="1"/>
</dbReference>
<keyword evidence="7 17" id="KW-1133">Transmembrane helix</keyword>
<dbReference type="CDD" id="cd03469">
    <property type="entry name" value="Rieske_RO_Alpha_N"/>
    <property type="match status" value="1"/>
</dbReference>
<dbReference type="AlphaFoldDB" id="A0A818LS59"/>
<comment type="caution">
    <text evidence="19">The sequence shown here is derived from an EMBL/GenBank/DDBJ whole genome shotgun (WGS) entry which is preliminary data.</text>
</comment>
<evidence type="ECO:0000256" key="2">
    <source>
        <dbReference type="ARBA" id="ARBA00004370"/>
    </source>
</evidence>
<evidence type="ECO:0000256" key="6">
    <source>
        <dbReference type="ARBA" id="ARBA00022723"/>
    </source>
</evidence>
<comment type="catalytic activity">
    <reaction evidence="15">
        <text>cholesterol + NADH + O2 + H(+) = 7-dehydrocholesterol + NAD(+) + 2 H2O</text>
        <dbReference type="Rhea" id="RHEA:51644"/>
        <dbReference type="ChEBI" id="CHEBI:15377"/>
        <dbReference type="ChEBI" id="CHEBI:15378"/>
        <dbReference type="ChEBI" id="CHEBI:15379"/>
        <dbReference type="ChEBI" id="CHEBI:16113"/>
        <dbReference type="ChEBI" id="CHEBI:17759"/>
        <dbReference type="ChEBI" id="CHEBI:57540"/>
        <dbReference type="ChEBI" id="CHEBI:57945"/>
        <dbReference type="EC" id="1.14.19.21"/>
    </reaction>
    <physiologicalReaction direction="left-to-right" evidence="15">
        <dbReference type="Rhea" id="RHEA:51645"/>
    </physiologicalReaction>
</comment>